<dbReference type="Proteomes" id="UP000070412">
    <property type="component" value="Unassembled WGS sequence"/>
</dbReference>
<dbReference type="PROSITE" id="PS00141">
    <property type="entry name" value="ASP_PROTEASE"/>
    <property type="match status" value="1"/>
</dbReference>
<dbReference type="EnsemblMetazoa" id="SSS_6614s_mrna">
    <property type="protein sequence ID" value="KAF7495616.1"/>
    <property type="gene ID" value="SSS_6614"/>
</dbReference>
<dbReference type="GO" id="GO:0004190">
    <property type="term" value="F:aspartic-type endopeptidase activity"/>
    <property type="evidence" value="ECO:0007669"/>
    <property type="project" value="InterPro"/>
</dbReference>
<dbReference type="InterPro" id="IPR001969">
    <property type="entry name" value="Aspartic_peptidase_AS"/>
</dbReference>
<reference evidence="3" key="1">
    <citation type="journal article" date="2020" name="PLoS Negl. Trop. Dis.">
        <title>High-quality nuclear genome for Sarcoptes scabiei-A critical resource for a neglected parasite.</title>
        <authorList>
            <person name="Korhonen P.K."/>
            <person name="Gasser R.B."/>
            <person name="Ma G."/>
            <person name="Wang T."/>
            <person name="Stroehlein A.J."/>
            <person name="Young N.D."/>
            <person name="Ang C.S."/>
            <person name="Fernando D.D."/>
            <person name="Lu H.C."/>
            <person name="Taylor S."/>
            <person name="Reynolds S.L."/>
            <person name="Mofiz E."/>
            <person name="Najaraj S.H."/>
            <person name="Gowda H."/>
            <person name="Madugundu A."/>
            <person name="Renuse S."/>
            <person name="Holt D."/>
            <person name="Pandey A."/>
            <person name="Papenfuss A.T."/>
            <person name="Fischer K."/>
        </authorList>
    </citation>
    <scope>NUCLEOTIDE SEQUENCE [LARGE SCALE GENOMIC DNA]</scope>
</reference>
<dbReference type="AlphaFoldDB" id="A0A834VG34"/>
<keyword evidence="3" id="KW-1185">Reference proteome</keyword>
<evidence type="ECO:0000313" key="2">
    <source>
        <dbReference type="EnsemblMetazoa" id="KAF7495616.1"/>
    </source>
</evidence>
<proteinExistence type="predicted"/>
<name>A0A834VG34_SARSC</name>
<organism evidence="1">
    <name type="scientific">Sarcoptes scabiei</name>
    <name type="common">Itch mite</name>
    <name type="synonym">Acarus scabiei</name>
    <dbReference type="NCBI Taxonomy" id="52283"/>
    <lineage>
        <taxon>Eukaryota</taxon>
        <taxon>Metazoa</taxon>
        <taxon>Ecdysozoa</taxon>
        <taxon>Arthropoda</taxon>
        <taxon>Chelicerata</taxon>
        <taxon>Arachnida</taxon>
        <taxon>Acari</taxon>
        <taxon>Acariformes</taxon>
        <taxon>Sarcoptiformes</taxon>
        <taxon>Astigmata</taxon>
        <taxon>Psoroptidia</taxon>
        <taxon>Sarcoptoidea</taxon>
        <taxon>Sarcoptidae</taxon>
        <taxon>Sarcoptinae</taxon>
        <taxon>Sarcoptes</taxon>
    </lineage>
</organism>
<evidence type="ECO:0000313" key="1">
    <source>
        <dbReference type="EMBL" id="KAF7495616.1"/>
    </source>
</evidence>
<gene>
    <name evidence="1" type="ORF">SSS_6614</name>
</gene>
<dbReference type="OrthoDB" id="8041940at2759"/>
<reference evidence="2" key="3">
    <citation type="submission" date="2022-06" db="UniProtKB">
        <authorList>
            <consortium name="EnsemblMetazoa"/>
        </authorList>
    </citation>
    <scope>IDENTIFICATION</scope>
</reference>
<accession>A0A834VG34</accession>
<dbReference type="EMBL" id="WVUK01000047">
    <property type="protein sequence ID" value="KAF7495616.1"/>
    <property type="molecule type" value="Genomic_DNA"/>
</dbReference>
<dbReference type="GO" id="GO:0006508">
    <property type="term" value="P:proteolysis"/>
    <property type="evidence" value="ECO:0007669"/>
    <property type="project" value="InterPro"/>
</dbReference>
<reference evidence="1" key="2">
    <citation type="submission" date="2020-01" db="EMBL/GenBank/DDBJ databases">
        <authorList>
            <person name="Korhonen P.K.K."/>
            <person name="Guangxu M.G."/>
            <person name="Wang T.W."/>
            <person name="Stroehlein A.J.S."/>
            <person name="Young N.D."/>
            <person name="Ang C.-S.A."/>
            <person name="Fernando D.W.F."/>
            <person name="Lu H.L."/>
            <person name="Taylor S.T."/>
            <person name="Ehtesham M.E.M."/>
            <person name="Najaraj S.H.N."/>
            <person name="Harsha G.H.G."/>
            <person name="Madugundu A.M."/>
            <person name="Renuse S.R."/>
            <person name="Holt D.H."/>
            <person name="Pandey A.P."/>
            <person name="Papenfuss A.P."/>
            <person name="Gasser R.B.G."/>
            <person name="Fischer K.F."/>
        </authorList>
    </citation>
    <scope>NUCLEOTIDE SEQUENCE</scope>
    <source>
        <strain evidence="1">SSS_KF_BRIS2020</strain>
    </source>
</reference>
<evidence type="ECO:0000313" key="3">
    <source>
        <dbReference type="Proteomes" id="UP000070412"/>
    </source>
</evidence>
<protein>
    <submittedName>
        <fullName evidence="1 2">Uncharacterized protein</fullName>
    </submittedName>
</protein>
<sequence>MALFDSGSNKTIAPSSLIKPENRFRKRCGTASTTGYLSIIGSTNVDVNLQNIQFKHHILIADDISHVIFANISKKGVSPKLSNVFKGPFIIDQILPNNKIVYRDKTGRLSDTHRDLIKFDHTPREIQNLRTRGRPRAQE</sequence>